<comment type="caution">
    <text evidence="8">The sequence shown here is derived from an EMBL/GenBank/DDBJ whole genome shotgun (WGS) entry which is preliminary data.</text>
</comment>
<dbReference type="GO" id="GO:0005886">
    <property type="term" value="C:plasma membrane"/>
    <property type="evidence" value="ECO:0007669"/>
    <property type="project" value="UniProtKB-SubCell"/>
</dbReference>
<dbReference type="EC" id="7.-.-.-" evidence="6"/>
<evidence type="ECO:0000256" key="6">
    <source>
        <dbReference type="HAMAP-Rule" id="MF_00479"/>
    </source>
</evidence>
<gene>
    <name evidence="6" type="primary">rnfG</name>
    <name evidence="8" type="ORF">C0068_06330</name>
</gene>
<proteinExistence type="inferred from homology"/>
<evidence type="ECO:0000256" key="5">
    <source>
        <dbReference type="ARBA" id="ARBA00022982"/>
    </source>
</evidence>
<organism evidence="8 9">
    <name type="scientific">Zhongshania marina</name>
    <dbReference type="NCBI Taxonomy" id="2304603"/>
    <lineage>
        <taxon>Bacteria</taxon>
        <taxon>Pseudomonadati</taxon>
        <taxon>Pseudomonadota</taxon>
        <taxon>Gammaproteobacteria</taxon>
        <taxon>Cellvibrionales</taxon>
        <taxon>Spongiibacteraceae</taxon>
        <taxon>Zhongshania</taxon>
    </lineage>
</organism>
<keyword evidence="6" id="KW-1278">Translocase</keyword>
<dbReference type="PANTHER" id="PTHR36118:SF1">
    <property type="entry name" value="ION-TRANSLOCATING OXIDOREDUCTASE COMPLEX SUBUNIT G"/>
    <property type="match status" value="1"/>
</dbReference>
<dbReference type="Pfam" id="PF04205">
    <property type="entry name" value="FMN_bind"/>
    <property type="match status" value="1"/>
</dbReference>
<keyword evidence="2 6" id="KW-0597">Phosphoprotein</keyword>
<evidence type="ECO:0000256" key="1">
    <source>
        <dbReference type="ARBA" id="ARBA00022448"/>
    </source>
</evidence>
<dbReference type="PIRSF" id="PIRSF006091">
    <property type="entry name" value="E_trnsport_RnfG"/>
    <property type="match status" value="1"/>
</dbReference>
<dbReference type="HAMAP" id="MF_00479">
    <property type="entry name" value="RsxG_RnfG"/>
    <property type="match status" value="1"/>
</dbReference>
<dbReference type="RefSeq" id="WP_103683643.1">
    <property type="nucleotide sequence ID" value="NZ_PQGG01000013.1"/>
</dbReference>
<dbReference type="Proteomes" id="UP000237222">
    <property type="component" value="Unassembled WGS sequence"/>
</dbReference>
<dbReference type="NCBIfam" id="NF002519">
    <property type="entry name" value="PRK01908.1"/>
    <property type="match status" value="1"/>
</dbReference>
<dbReference type="InterPro" id="IPR010209">
    <property type="entry name" value="Ion_transpt_RnfG/RsxG"/>
</dbReference>
<dbReference type="SMART" id="SM00900">
    <property type="entry name" value="FMN_bind"/>
    <property type="match status" value="1"/>
</dbReference>
<dbReference type="InterPro" id="IPR007329">
    <property type="entry name" value="FMN-bd"/>
</dbReference>
<keyword evidence="6" id="KW-0812">Transmembrane</keyword>
<evidence type="ECO:0000259" key="7">
    <source>
        <dbReference type="SMART" id="SM00900"/>
    </source>
</evidence>
<keyword evidence="1 6" id="KW-0813">Transport</keyword>
<keyword evidence="6" id="KW-1133">Transmembrane helix</keyword>
<dbReference type="GO" id="GO:0022900">
    <property type="term" value="P:electron transport chain"/>
    <property type="evidence" value="ECO:0007669"/>
    <property type="project" value="UniProtKB-UniRule"/>
</dbReference>
<dbReference type="OrthoDB" id="9784165at2"/>
<keyword evidence="6" id="KW-1003">Cell membrane</keyword>
<dbReference type="PANTHER" id="PTHR36118">
    <property type="entry name" value="ION-TRANSLOCATING OXIDOREDUCTASE COMPLEX SUBUNIT G"/>
    <property type="match status" value="1"/>
</dbReference>
<dbReference type="NCBIfam" id="TIGR01947">
    <property type="entry name" value="rnfG"/>
    <property type="match status" value="1"/>
</dbReference>
<comment type="cofactor">
    <cofactor evidence="6">
        <name>FMN</name>
        <dbReference type="ChEBI" id="CHEBI:58210"/>
    </cofactor>
</comment>
<evidence type="ECO:0000313" key="8">
    <source>
        <dbReference type="EMBL" id="POP53570.1"/>
    </source>
</evidence>
<keyword evidence="3 6" id="KW-0285">Flavoprotein</keyword>
<sequence>MNILGKSITKNGALLGLFAIVTTGVIAGTYLSTRGLIQDNIRHAEESALLELFPKSSHDNSMLDDAINASDSELLGLRETKKLYRATMNGEFVGAILPATARDGYTGDIDMIVGIREDGTISGVRVLSHRETPGLGDQVDYKKSHWVDGFLDKSLSNPEEAKWAVKKDKGVFDQFTGATITPRAVTKAVHKALQYYAANKAEIIGSATKNISEQQTSTDLGTQR</sequence>
<evidence type="ECO:0000256" key="2">
    <source>
        <dbReference type="ARBA" id="ARBA00022553"/>
    </source>
</evidence>
<reference evidence="8 9" key="1">
    <citation type="submission" date="2018-01" db="EMBL/GenBank/DDBJ databases">
        <authorList>
            <person name="Yu X.-D."/>
        </authorList>
    </citation>
    <scope>NUCLEOTIDE SEQUENCE [LARGE SCALE GENOMIC DNA]</scope>
    <source>
        <strain evidence="8 9">ZX-21</strain>
    </source>
</reference>
<dbReference type="EMBL" id="PQGG01000013">
    <property type="protein sequence ID" value="POP53570.1"/>
    <property type="molecule type" value="Genomic_DNA"/>
</dbReference>
<keyword evidence="5 6" id="KW-0249">Electron transport</keyword>
<dbReference type="GO" id="GO:0010181">
    <property type="term" value="F:FMN binding"/>
    <property type="evidence" value="ECO:0007669"/>
    <property type="project" value="InterPro"/>
</dbReference>
<feature type="domain" description="FMN-binding" evidence="7">
    <location>
        <begin position="104"/>
        <end position="196"/>
    </location>
</feature>
<keyword evidence="6" id="KW-0472">Membrane</keyword>
<protein>
    <recommendedName>
        <fullName evidence="6">Ion-translocating oxidoreductase complex subunit G</fullName>
        <ecNumber evidence="6">7.-.-.-</ecNumber>
    </recommendedName>
    <alternativeName>
        <fullName evidence="6">Rnf electron transport complex subunit G</fullName>
    </alternativeName>
</protein>
<evidence type="ECO:0000256" key="3">
    <source>
        <dbReference type="ARBA" id="ARBA00022630"/>
    </source>
</evidence>
<comment type="subunit">
    <text evidence="6">The complex is composed of six subunits: RnfA, RnfB, RnfC, RnfD, RnfE and RnfG.</text>
</comment>
<name>A0A2S4HI27_9GAMM</name>
<keyword evidence="6" id="KW-0997">Cell inner membrane</keyword>
<comment type="function">
    <text evidence="6">Part of a membrane-bound complex that couples electron transfer with translocation of ions across the membrane.</text>
</comment>
<accession>A0A2S4HI27</accession>
<dbReference type="GO" id="GO:0009055">
    <property type="term" value="F:electron transfer activity"/>
    <property type="evidence" value="ECO:0007669"/>
    <property type="project" value="InterPro"/>
</dbReference>
<dbReference type="AlphaFoldDB" id="A0A2S4HI27"/>
<evidence type="ECO:0000313" key="9">
    <source>
        <dbReference type="Proteomes" id="UP000237222"/>
    </source>
</evidence>
<feature type="modified residue" description="FMN phosphoryl threonine" evidence="6">
    <location>
        <position position="179"/>
    </location>
</feature>
<comment type="subcellular location">
    <subcellularLocation>
        <location evidence="6">Cell inner membrane</location>
        <topology evidence="6">Single-pass membrane protein</topology>
    </subcellularLocation>
</comment>
<comment type="similarity">
    <text evidence="6">Belongs to the RnfG family.</text>
</comment>
<evidence type="ECO:0000256" key="4">
    <source>
        <dbReference type="ARBA" id="ARBA00022643"/>
    </source>
</evidence>
<keyword evidence="4 6" id="KW-0288">FMN</keyword>